<dbReference type="Proteomes" id="UP000322110">
    <property type="component" value="Unassembled WGS sequence"/>
</dbReference>
<evidence type="ECO:0000256" key="1">
    <source>
        <dbReference type="ARBA" id="ARBA00009437"/>
    </source>
</evidence>
<dbReference type="Gene3D" id="3.40.190.290">
    <property type="match status" value="1"/>
</dbReference>
<dbReference type="GO" id="GO:0006351">
    <property type="term" value="P:DNA-templated transcription"/>
    <property type="evidence" value="ECO:0007669"/>
    <property type="project" value="TreeGrafter"/>
</dbReference>
<feature type="domain" description="HTH lysR-type" evidence="5">
    <location>
        <begin position="34"/>
        <end position="91"/>
    </location>
</feature>
<dbReference type="GO" id="GO:0043565">
    <property type="term" value="F:sequence-specific DNA binding"/>
    <property type="evidence" value="ECO:0007669"/>
    <property type="project" value="TreeGrafter"/>
</dbReference>
<dbReference type="EMBL" id="VUKA01000045">
    <property type="protein sequence ID" value="KAA2211232.1"/>
    <property type="molecule type" value="Genomic_DNA"/>
</dbReference>
<dbReference type="InterPro" id="IPR036390">
    <property type="entry name" value="WH_DNA-bd_sf"/>
</dbReference>
<dbReference type="InterPro" id="IPR036388">
    <property type="entry name" value="WH-like_DNA-bd_sf"/>
</dbReference>
<dbReference type="InterPro" id="IPR000847">
    <property type="entry name" value="LysR_HTH_N"/>
</dbReference>
<organism evidence="6 7">
    <name type="scientific">Teichococcus oryzae</name>
    <dbReference type="NCBI Taxonomy" id="1608942"/>
    <lineage>
        <taxon>Bacteria</taxon>
        <taxon>Pseudomonadati</taxon>
        <taxon>Pseudomonadota</taxon>
        <taxon>Alphaproteobacteria</taxon>
        <taxon>Acetobacterales</taxon>
        <taxon>Roseomonadaceae</taxon>
        <taxon>Roseomonas</taxon>
    </lineage>
</organism>
<comment type="caution">
    <text evidence="6">The sequence shown here is derived from an EMBL/GenBank/DDBJ whole genome shotgun (WGS) entry which is preliminary data.</text>
</comment>
<protein>
    <submittedName>
        <fullName evidence="6">LysR family transcriptional regulator</fullName>
    </submittedName>
</protein>
<dbReference type="Pfam" id="PF00126">
    <property type="entry name" value="HTH_1"/>
    <property type="match status" value="1"/>
</dbReference>
<dbReference type="AlphaFoldDB" id="A0A5B2T9D1"/>
<dbReference type="PANTHER" id="PTHR30537:SF5">
    <property type="entry name" value="HTH-TYPE TRANSCRIPTIONAL ACTIVATOR TTDR-RELATED"/>
    <property type="match status" value="1"/>
</dbReference>
<keyword evidence="3" id="KW-0238">DNA-binding</keyword>
<dbReference type="SUPFAM" id="SSF46785">
    <property type="entry name" value="Winged helix' DNA-binding domain"/>
    <property type="match status" value="1"/>
</dbReference>
<keyword evidence="4" id="KW-0804">Transcription</keyword>
<accession>A0A5B2T9D1</accession>
<comment type="similarity">
    <text evidence="1">Belongs to the LysR transcriptional regulatory family.</text>
</comment>
<evidence type="ECO:0000259" key="5">
    <source>
        <dbReference type="PROSITE" id="PS50931"/>
    </source>
</evidence>
<sequence>MASPRCGGAKVGTCTERLNARWMTGSISGSETMDRLDAMEMAVAAIDEGSLAAAARRFGRSAAAATRAIALLEEDAGETLLLRSTRGLRLTEAGERHAATWREVLDRLAELRKEQAPNVIGGTLVLTAPELFGRLKVAPVLEEFLEVHPAVQVRALLLNRMVDMVGEGVDVAIRLAHLQDSSLAAVKLGEVRQVICASPAYLARHGLPQEPAELSGHRCIGVGAEGNRELWTFRQKAGSARARSVQVRTQLSISSAGAGLDVALRGKGLVRALSYQVAGPLASGKLRRVLTSFEPRAVPVNMIFRPNPRPWSPVRAFVDHAVPVLRRELTQVAAVVDWLPAPQD</sequence>
<dbReference type="Gene3D" id="1.10.10.10">
    <property type="entry name" value="Winged helix-like DNA-binding domain superfamily/Winged helix DNA-binding domain"/>
    <property type="match status" value="1"/>
</dbReference>
<name>A0A5B2T9D1_9PROT</name>
<evidence type="ECO:0000313" key="6">
    <source>
        <dbReference type="EMBL" id="KAA2211232.1"/>
    </source>
</evidence>
<dbReference type="CDD" id="cd08471">
    <property type="entry name" value="PBP2_CrgA_like_2"/>
    <property type="match status" value="1"/>
</dbReference>
<dbReference type="SUPFAM" id="SSF53850">
    <property type="entry name" value="Periplasmic binding protein-like II"/>
    <property type="match status" value="1"/>
</dbReference>
<reference evidence="6 7" key="1">
    <citation type="journal article" date="2015" name="Int. J. Syst. Evol. Microbiol.">
        <title>Roseomonas oryzae sp. nov., isolated from paddy rhizosphere soil.</title>
        <authorList>
            <person name="Ramaprasad E.V."/>
            <person name="Sasikala Ch."/>
            <person name="Ramana Ch.V."/>
        </authorList>
    </citation>
    <scope>NUCLEOTIDE SEQUENCE [LARGE SCALE GENOMIC DNA]</scope>
    <source>
        <strain evidence="6 7">KCTC 42542</strain>
    </source>
</reference>
<dbReference type="InterPro" id="IPR005119">
    <property type="entry name" value="LysR_subst-bd"/>
</dbReference>
<evidence type="ECO:0000256" key="3">
    <source>
        <dbReference type="ARBA" id="ARBA00023125"/>
    </source>
</evidence>
<keyword evidence="2" id="KW-0805">Transcription regulation</keyword>
<evidence type="ECO:0000256" key="2">
    <source>
        <dbReference type="ARBA" id="ARBA00023015"/>
    </source>
</evidence>
<evidence type="ECO:0000313" key="7">
    <source>
        <dbReference type="Proteomes" id="UP000322110"/>
    </source>
</evidence>
<keyword evidence="7" id="KW-1185">Reference proteome</keyword>
<proteinExistence type="inferred from homology"/>
<dbReference type="PANTHER" id="PTHR30537">
    <property type="entry name" value="HTH-TYPE TRANSCRIPTIONAL REGULATOR"/>
    <property type="match status" value="1"/>
</dbReference>
<dbReference type="PROSITE" id="PS50931">
    <property type="entry name" value="HTH_LYSR"/>
    <property type="match status" value="1"/>
</dbReference>
<evidence type="ECO:0000256" key="4">
    <source>
        <dbReference type="ARBA" id="ARBA00023163"/>
    </source>
</evidence>
<dbReference type="Pfam" id="PF03466">
    <property type="entry name" value="LysR_substrate"/>
    <property type="match status" value="1"/>
</dbReference>
<gene>
    <name evidence="6" type="ORF">F0Q34_21180</name>
</gene>
<dbReference type="GO" id="GO:0003700">
    <property type="term" value="F:DNA-binding transcription factor activity"/>
    <property type="evidence" value="ECO:0007669"/>
    <property type="project" value="InterPro"/>
</dbReference>
<dbReference type="InterPro" id="IPR058163">
    <property type="entry name" value="LysR-type_TF_proteobact-type"/>
</dbReference>